<keyword evidence="7" id="KW-1185">Reference proteome</keyword>
<dbReference type="GeneID" id="101492357"/>
<protein>
    <submittedName>
        <fullName evidence="8 9">Transcription factor LHW</fullName>
    </submittedName>
</protein>
<keyword evidence="4" id="KW-0539">Nucleus</keyword>
<evidence type="ECO:0000256" key="4">
    <source>
        <dbReference type="ARBA" id="ARBA00023242"/>
    </source>
</evidence>
<dbReference type="RefSeq" id="XP_004487450.1">
    <property type="nucleotide sequence ID" value="XM_004487393.3"/>
</dbReference>
<dbReference type="Proteomes" id="UP000087171">
    <property type="component" value="Chromosome Ca1"/>
</dbReference>
<dbReference type="PaxDb" id="3827-XP_004487450.1"/>
<dbReference type="OrthoDB" id="1883654at2759"/>
<reference evidence="8 9" key="2">
    <citation type="submission" date="2025-04" db="UniProtKB">
        <authorList>
            <consortium name="RefSeq"/>
        </authorList>
    </citation>
    <scope>IDENTIFICATION</scope>
    <source>
        <tissue evidence="8 9">Etiolated seedlings</tissue>
    </source>
</reference>
<organism evidence="7 8">
    <name type="scientific">Cicer arietinum</name>
    <name type="common">Chickpea</name>
    <name type="synonym">Garbanzo</name>
    <dbReference type="NCBI Taxonomy" id="3827"/>
    <lineage>
        <taxon>Eukaryota</taxon>
        <taxon>Viridiplantae</taxon>
        <taxon>Streptophyta</taxon>
        <taxon>Embryophyta</taxon>
        <taxon>Tracheophyta</taxon>
        <taxon>Spermatophyta</taxon>
        <taxon>Magnoliopsida</taxon>
        <taxon>eudicotyledons</taxon>
        <taxon>Gunneridae</taxon>
        <taxon>Pentapetalae</taxon>
        <taxon>rosids</taxon>
        <taxon>fabids</taxon>
        <taxon>Fabales</taxon>
        <taxon>Fabaceae</taxon>
        <taxon>Papilionoideae</taxon>
        <taxon>50 kb inversion clade</taxon>
        <taxon>NPAAA clade</taxon>
        <taxon>Hologalegina</taxon>
        <taxon>IRL clade</taxon>
        <taxon>Cicereae</taxon>
        <taxon>Cicer</taxon>
    </lineage>
</organism>
<feature type="compositionally biased region" description="Basic and acidic residues" evidence="5">
    <location>
        <begin position="636"/>
        <end position="650"/>
    </location>
</feature>
<feature type="region of interest" description="Disordered" evidence="5">
    <location>
        <begin position="607"/>
        <end position="650"/>
    </location>
</feature>
<evidence type="ECO:0000313" key="7">
    <source>
        <dbReference type="Proteomes" id="UP000087171"/>
    </source>
</evidence>
<dbReference type="GO" id="GO:0005634">
    <property type="term" value="C:nucleus"/>
    <property type="evidence" value="ECO:0007669"/>
    <property type="project" value="UniProtKB-SubCell"/>
</dbReference>
<evidence type="ECO:0000259" key="6">
    <source>
        <dbReference type="PROSITE" id="PS50888"/>
    </source>
</evidence>
<dbReference type="Pfam" id="PF23176">
    <property type="entry name" value="bHLH_LHW"/>
    <property type="match status" value="1"/>
</dbReference>
<dbReference type="RefSeq" id="XP_027187338.1">
    <property type="nucleotide sequence ID" value="XM_027331537.1"/>
</dbReference>
<dbReference type="KEGG" id="cam:101492357"/>
<dbReference type="PANTHER" id="PTHR46196:SF11">
    <property type="entry name" value="BHLH TRANSCRIPTION FACTOR-LIKE PROTEIN"/>
    <property type="match status" value="1"/>
</dbReference>
<evidence type="ECO:0000256" key="1">
    <source>
        <dbReference type="ARBA" id="ARBA00004123"/>
    </source>
</evidence>
<evidence type="ECO:0000256" key="2">
    <source>
        <dbReference type="ARBA" id="ARBA00023015"/>
    </source>
</evidence>
<dbReference type="GO" id="GO:0046983">
    <property type="term" value="F:protein dimerization activity"/>
    <property type="evidence" value="ECO:0007669"/>
    <property type="project" value="InterPro"/>
</dbReference>
<keyword evidence="2" id="KW-0805">Transcription regulation</keyword>
<dbReference type="STRING" id="3827.A0A1S2XD24"/>
<reference evidence="7" key="1">
    <citation type="journal article" date="2013" name="Nat. Biotechnol.">
        <title>Draft genome sequence of chickpea (Cicer arietinum) provides a resource for trait improvement.</title>
        <authorList>
            <person name="Varshney R.K."/>
            <person name="Song C."/>
            <person name="Saxena R.K."/>
            <person name="Azam S."/>
            <person name="Yu S."/>
            <person name="Sharpe A.G."/>
            <person name="Cannon S."/>
            <person name="Baek J."/>
            <person name="Rosen B.D."/>
            <person name="Tar'an B."/>
            <person name="Millan T."/>
            <person name="Zhang X."/>
            <person name="Ramsay L.D."/>
            <person name="Iwata A."/>
            <person name="Wang Y."/>
            <person name="Nelson W."/>
            <person name="Farmer A.D."/>
            <person name="Gaur P.M."/>
            <person name="Soderlund C."/>
            <person name="Penmetsa R.V."/>
            <person name="Xu C."/>
            <person name="Bharti A.K."/>
            <person name="He W."/>
            <person name="Winter P."/>
            <person name="Zhao S."/>
            <person name="Hane J.K."/>
            <person name="Carrasquilla-Garcia N."/>
            <person name="Condie J.A."/>
            <person name="Upadhyaya H.D."/>
            <person name="Luo M.C."/>
            <person name="Thudi M."/>
            <person name="Gowda C.L."/>
            <person name="Singh N.P."/>
            <person name="Lichtenzveig J."/>
            <person name="Gali K.K."/>
            <person name="Rubio J."/>
            <person name="Nadarajan N."/>
            <person name="Dolezel J."/>
            <person name="Bansal K.C."/>
            <person name="Xu X."/>
            <person name="Edwards D."/>
            <person name="Zhang G."/>
            <person name="Kahl G."/>
            <person name="Gil J."/>
            <person name="Singh K.B."/>
            <person name="Datta S.K."/>
            <person name="Jackson S.A."/>
            <person name="Wang J."/>
            <person name="Cook D.R."/>
        </authorList>
    </citation>
    <scope>NUCLEOTIDE SEQUENCE [LARGE SCALE GENOMIC DNA]</scope>
    <source>
        <strain evidence="7">cv. CDC Frontier</strain>
    </source>
</reference>
<dbReference type="PANTHER" id="PTHR46196">
    <property type="entry name" value="TRANSCRIPTION FACTOR BHLH155-LIKE ISOFORM X1-RELATED"/>
    <property type="match status" value="1"/>
</dbReference>
<feature type="domain" description="BHLH" evidence="6">
    <location>
        <begin position="635"/>
        <end position="684"/>
    </location>
</feature>
<accession>A0A1S2XD24</accession>
<proteinExistence type="predicted"/>
<gene>
    <name evidence="8 9" type="primary">LOC101492357</name>
</gene>
<dbReference type="PROSITE" id="PS50888">
    <property type="entry name" value="BHLH"/>
    <property type="match status" value="1"/>
</dbReference>
<dbReference type="eggNOG" id="ENOG502QSGF">
    <property type="taxonomic scope" value="Eukaryota"/>
</dbReference>
<name>A0A1S2XD24_CICAR</name>
<evidence type="ECO:0000313" key="8">
    <source>
        <dbReference type="RefSeq" id="XP_004487450.1"/>
    </source>
</evidence>
<dbReference type="InterPro" id="IPR011598">
    <property type="entry name" value="bHLH_dom"/>
</dbReference>
<dbReference type="AlphaFoldDB" id="A0A1S2XD24"/>
<dbReference type="InterPro" id="IPR043561">
    <property type="entry name" value="LHW-like"/>
</dbReference>
<dbReference type="InterPro" id="IPR025610">
    <property type="entry name" value="MYC/MYB_N"/>
</dbReference>
<evidence type="ECO:0000256" key="5">
    <source>
        <dbReference type="SAM" id="MobiDB-lite"/>
    </source>
</evidence>
<comment type="subcellular location">
    <subcellularLocation>
        <location evidence="1">Nucleus</location>
    </subcellularLocation>
</comment>
<dbReference type="Pfam" id="PF14215">
    <property type="entry name" value="bHLH-MYC_N"/>
    <property type="match status" value="1"/>
</dbReference>
<evidence type="ECO:0000313" key="9">
    <source>
        <dbReference type="RefSeq" id="XP_027187338.1"/>
    </source>
</evidence>
<dbReference type="GO" id="GO:0003700">
    <property type="term" value="F:DNA-binding transcription factor activity"/>
    <property type="evidence" value="ECO:0007669"/>
    <property type="project" value="InterPro"/>
</dbReference>
<sequence length="848" mass="93296">MGFLLKEVLKTLCNRNQWSYAVFWKIGCNNSKLLIWEECYHEPLLCPSPRGIVGMSNFPNQNGEGCWFSSESQSFHLGIQEEDKVSSLINKMTVNNLVIVAGEGMIGRAAFTNSHQWILLNNFAKDAYPPEVYAEVHHQFSAGMQTVAVIPVLPHGVVQLGSFLPIMENMGFVHEVKSLILQLGCIPGALLSEDYSEKLSNERLTERATSGVPMPVDSSVVTSNCTPSIINIDNRQSYLSHASKPNIQTLCPLREKISKCQGSEWTPQTHNLNEISNKLFQEDRVVEAEVIPSNFNSSLQQHSVAYNARSEFNNLSSGSTSLLRGIPVHGGMNSILGTNLITSSKFPKVSATNLSGSQVGNELQNDDSTNAARHSRANLASRSGAYDLLQAPNIPSFNVEDHIPGFVHDCFHEDSTNQSAMTMGSEHKEACAQPPSGDDLFDILGVDFKNKLLEGHWNELFADESNADVENKVKKEICTNVEGTNSDYYSVDESMLDSGIFSGMSTDHLLDAVVSKAKPSLKQSSDDMSCRTALTVNSTSSIPSPVSRSIMAGNFEGGLFDFSKYRGKKVAVETSSLRSGCSKDDAGNCSQTTTICGSRLSSWLENGGNVKHENSVSTGYSKRPDEACKSNRKRLKPGENPRPRPKDRQMIQDRVKELREIVPNGAKCSIDALLERTIKHMLFLQSVTKHADKLKQSGESKIISKEGGLLLKDNFEGGATWAYEVGSQSMVCPIIVEDLDPPRQMLVEMLCEERGFFLEIADLIRGLGLTILKGVMEAHNGKIWARFVVEANRDVTRMEIFMSLVRLLEQTMKGNASSSNAIDNMIGYNSLPQNPTQIAATGRPNSMK</sequence>
<keyword evidence="3" id="KW-0804">Transcription</keyword>
<evidence type="ECO:0000256" key="3">
    <source>
        <dbReference type="ARBA" id="ARBA00023163"/>
    </source>
</evidence>
<dbReference type="CDD" id="cd18915">
    <property type="entry name" value="bHLH_AtLHW_like"/>
    <property type="match status" value="1"/>
</dbReference>